<organism evidence="3 4">
    <name type="scientific">Pelagicoccus mobilis</name>
    <dbReference type="NCBI Taxonomy" id="415221"/>
    <lineage>
        <taxon>Bacteria</taxon>
        <taxon>Pseudomonadati</taxon>
        <taxon>Verrucomicrobiota</taxon>
        <taxon>Opitutia</taxon>
        <taxon>Puniceicoccales</taxon>
        <taxon>Pelagicoccaceae</taxon>
        <taxon>Pelagicoccus</taxon>
    </lineage>
</organism>
<dbReference type="EMBL" id="JAENIL010000045">
    <property type="protein sequence ID" value="MBK1879328.1"/>
    <property type="molecule type" value="Genomic_DNA"/>
</dbReference>
<feature type="chain" id="PRO_5037001106" evidence="1">
    <location>
        <begin position="22"/>
        <end position="288"/>
    </location>
</feature>
<comment type="caution">
    <text evidence="3">The sequence shown here is derived from an EMBL/GenBank/DDBJ whole genome shotgun (WGS) entry which is preliminary data.</text>
</comment>
<keyword evidence="4" id="KW-1185">Reference proteome</keyword>
<proteinExistence type="predicted"/>
<dbReference type="RefSeq" id="WP_200357541.1">
    <property type="nucleotide sequence ID" value="NZ_JAENIL010000045.1"/>
</dbReference>
<sequence>MKTLASLSLAVASLLTSSALSAEKDWDPLLDQNLSKWELWMGVPHPSVKGLPAGTPTAEKPQDGIPLGLDNDPKNVFSIITQGDEPVLKITGEIYGGLTTLSEYENYHFSAKVKWGEQKWEPRLDRKRDSGFLYHCVGPHGAFWNVWMRCVEFQIQEGDFGDLFMLAGTGGTVRVTENANPIKGQAQYRWDPTSDYIKKGRVQIASDEESPHGKWTHIEVYAVGDKSVHMVNGQVVLAIKDIRQRDADAPLTKGKLQIQSEGAEVYYQDMKIRPISKFPKAISKAANF</sequence>
<evidence type="ECO:0000256" key="1">
    <source>
        <dbReference type="SAM" id="SignalP"/>
    </source>
</evidence>
<dbReference type="Proteomes" id="UP000617628">
    <property type="component" value="Unassembled WGS sequence"/>
</dbReference>
<feature type="signal peptide" evidence="1">
    <location>
        <begin position="1"/>
        <end position="21"/>
    </location>
</feature>
<evidence type="ECO:0000259" key="2">
    <source>
        <dbReference type="Pfam" id="PF06439"/>
    </source>
</evidence>
<dbReference type="Gene3D" id="2.60.120.560">
    <property type="entry name" value="Exo-inulinase, domain 1"/>
    <property type="match status" value="1"/>
</dbReference>
<name>A0A934RZT8_9BACT</name>
<dbReference type="Pfam" id="PF06439">
    <property type="entry name" value="3keto-disac_hyd"/>
    <property type="match status" value="1"/>
</dbReference>
<protein>
    <submittedName>
        <fullName evidence="3">DUF1080 domain-containing protein</fullName>
    </submittedName>
</protein>
<accession>A0A934RZT8</accession>
<evidence type="ECO:0000313" key="3">
    <source>
        <dbReference type="EMBL" id="MBK1879328.1"/>
    </source>
</evidence>
<evidence type="ECO:0000313" key="4">
    <source>
        <dbReference type="Proteomes" id="UP000617628"/>
    </source>
</evidence>
<dbReference type="AlphaFoldDB" id="A0A934RZT8"/>
<dbReference type="GO" id="GO:0016787">
    <property type="term" value="F:hydrolase activity"/>
    <property type="evidence" value="ECO:0007669"/>
    <property type="project" value="InterPro"/>
</dbReference>
<keyword evidence="1" id="KW-0732">Signal</keyword>
<dbReference type="InterPro" id="IPR010496">
    <property type="entry name" value="AL/BT2_dom"/>
</dbReference>
<feature type="domain" description="3-keto-alpha-glucoside-1,2-lyase/3-keto-2-hydroxy-glucal hydratase" evidence="2">
    <location>
        <begin position="26"/>
        <end position="273"/>
    </location>
</feature>
<reference evidence="3" key="1">
    <citation type="submission" date="2021-01" db="EMBL/GenBank/DDBJ databases">
        <title>Modified the classification status of verrucomicrobia.</title>
        <authorList>
            <person name="Feng X."/>
        </authorList>
    </citation>
    <scope>NUCLEOTIDE SEQUENCE</scope>
    <source>
        <strain evidence="3">KCTC 13126</strain>
    </source>
</reference>
<gene>
    <name evidence="3" type="ORF">JIN87_20745</name>
</gene>